<evidence type="ECO:0000256" key="7">
    <source>
        <dbReference type="ARBA" id="ARBA00023242"/>
    </source>
</evidence>
<evidence type="ECO:0000256" key="1">
    <source>
        <dbReference type="ARBA" id="ARBA00001968"/>
    </source>
</evidence>
<evidence type="ECO:0000256" key="2">
    <source>
        <dbReference type="ARBA" id="ARBA00004123"/>
    </source>
</evidence>
<dbReference type="PANTHER" id="PTHR22930">
    <property type="match status" value="1"/>
</dbReference>
<evidence type="ECO:0000256" key="5">
    <source>
        <dbReference type="ARBA" id="ARBA00022723"/>
    </source>
</evidence>
<comment type="similarity">
    <text evidence="3">Belongs to the HARBI1 family.</text>
</comment>
<dbReference type="GO" id="GO:0016787">
    <property type="term" value="F:hydrolase activity"/>
    <property type="evidence" value="ECO:0007669"/>
    <property type="project" value="UniProtKB-KW"/>
</dbReference>
<evidence type="ECO:0000259" key="8">
    <source>
        <dbReference type="Pfam" id="PF13359"/>
    </source>
</evidence>
<dbReference type="GO" id="GO:0004518">
    <property type="term" value="F:nuclease activity"/>
    <property type="evidence" value="ECO:0007669"/>
    <property type="project" value="UniProtKB-KW"/>
</dbReference>
<keyword evidence="7" id="KW-0539">Nucleus</keyword>
<protein>
    <recommendedName>
        <fullName evidence="8">DDE Tnp4 domain-containing protein</fullName>
    </recommendedName>
</protein>
<comment type="cofactor">
    <cofactor evidence="1">
        <name>a divalent metal cation</name>
        <dbReference type="ChEBI" id="CHEBI:60240"/>
    </cofactor>
</comment>
<dbReference type="EMBL" id="BT147599">
    <property type="protein sequence ID" value="AFK47393.1"/>
    <property type="molecule type" value="mRNA"/>
</dbReference>
<keyword evidence="5" id="KW-0479">Metal-binding</keyword>
<dbReference type="Pfam" id="PF13359">
    <property type="entry name" value="DDE_Tnp_4"/>
    <property type="match status" value="1"/>
</dbReference>
<sequence>MVPRAQAPRFRGRKDYPTQNVLAACDFDMKFTYVLAGWEGTTSDSRILKDALTREDPLRIHEGKFYIGDAEYMLKRGLLTPYRGVKYHLKEYSARGPQNYRELFNLRHSSLRNLIERTFRVLKKRFPIISSGTEAHYSVDIMTDIILACCILHNF</sequence>
<feature type="domain" description="DDE Tnp4" evidence="8">
    <location>
        <begin position="5"/>
        <end position="154"/>
    </location>
</feature>
<evidence type="ECO:0000256" key="4">
    <source>
        <dbReference type="ARBA" id="ARBA00022722"/>
    </source>
</evidence>
<accession>I3T4F1</accession>
<dbReference type="InterPro" id="IPR027806">
    <property type="entry name" value="HARBI1_dom"/>
</dbReference>
<keyword evidence="4" id="KW-0540">Nuclease</keyword>
<evidence type="ECO:0000256" key="6">
    <source>
        <dbReference type="ARBA" id="ARBA00022801"/>
    </source>
</evidence>
<name>I3T4F1_LOTJA</name>
<evidence type="ECO:0000256" key="3">
    <source>
        <dbReference type="ARBA" id="ARBA00006958"/>
    </source>
</evidence>
<evidence type="ECO:0000313" key="9">
    <source>
        <dbReference type="EMBL" id="AFK47393.1"/>
    </source>
</evidence>
<dbReference type="AlphaFoldDB" id="I3T4F1"/>
<dbReference type="GO" id="GO:0005634">
    <property type="term" value="C:nucleus"/>
    <property type="evidence" value="ECO:0007669"/>
    <property type="project" value="UniProtKB-SubCell"/>
</dbReference>
<proteinExistence type="evidence at transcript level"/>
<comment type="subcellular location">
    <subcellularLocation>
        <location evidence="2">Nucleus</location>
    </subcellularLocation>
</comment>
<dbReference type="PANTHER" id="PTHR22930:SF268">
    <property type="entry name" value="NUCLEASE HARBI1"/>
    <property type="match status" value="1"/>
</dbReference>
<reference evidence="9" key="1">
    <citation type="submission" date="2012-05" db="EMBL/GenBank/DDBJ databases">
        <authorList>
            <person name="Krishnakumar V."/>
            <person name="Cheung F."/>
            <person name="Xiao Y."/>
            <person name="Chan A."/>
            <person name="Moskal W.A."/>
            <person name="Town C.D."/>
        </authorList>
    </citation>
    <scope>NUCLEOTIDE SEQUENCE</scope>
</reference>
<keyword evidence="6" id="KW-0378">Hydrolase</keyword>
<dbReference type="GO" id="GO:0046872">
    <property type="term" value="F:metal ion binding"/>
    <property type="evidence" value="ECO:0007669"/>
    <property type="project" value="UniProtKB-KW"/>
</dbReference>
<dbReference type="InterPro" id="IPR045249">
    <property type="entry name" value="HARBI1-like"/>
</dbReference>
<organism evidence="9">
    <name type="scientific">Lotus japonicus</name>
    <name type="common">Lotus corniculatus var. japonicus</name>
    <dbReference type="NCBI Taxonomy" id="34305"/>
    <lineage>
        <taxon>Eukaryota</taxon>
        <taxon>Viridiplantae</taxon>
        <taxon>Streptophyta</taxon>
        <taxon>Embryophyta</taxon>
        <taxon>Tracheophyta</taxon>
        <taxon>Spermatophyta</taxon>
        <taxon>Magnoliopsida</taxon>
        <taxon>eudicotyledons</taxon>
        <taxon>Gunneridae</taxon>
        <taxon>Pentapetalae</taxon>
        <taxon>rosids</taxon>
        <taxon>fabids</taxon>
        <taxon>Fabales</taxon>
        <taxon>Fabaceae</taxon>
        <taxon>Papilionoideae</taxon>
        <taxon>50 kb inversion clade</taxon>
        <taxon>NPAAA clade</taxon>
        <taxon>Hologalegina</taxon>
        <taxon>robinioid clade</taxon>
        <taxon>Loteae</taxon>
        <taxon>Lotus</taxon>
    </lineage>
</organism>